<organism evidence="2 3">
    <name type="scientific">Candidatus Cryptobacteroides avistercoris</name>
    <dbReference type="NCBI Taxonomy" id="2840758"/>
    <lineage>
        <taxon>Bacteria</taxon>
        <taxon>Pseudomonadati</taxon>
        <taxon>Bacteroidota</taxon>
        <taxon>Bacteroidia</taxon>
        <taxon>Bacteroidales</taxon>
        <taxon>Candidatus Cryptobacteroides</taxon>
    </lineage>
</organism>
<feature type="chain" id="PRO_5038658945" description="Major fimbrial subunit protein N-terminal domain-containing protein" evidence="1">
    <location>
        <begin position="20"/>
        <end position="364"/>
    </location>
</feature>
<sequence length="364" mass="39306">MRKVSFMILAALVSAAACEMIDSTPRDIDSGEGSCQLEVRFADKAAATRVTGQSLDDESRVRNVQIFVFRSDNGGILDASAAAGFDQPLDYSSVSGSGPSLNLTCTTGEREIWAVVNGASDLVSSGAVGSRDELLLQTSALSENSSDGLFMIGSVEQTLAAGSSSVEIPVRRACASVILESVTNAMEAPAYRKPGSFRLKDVYLMNVPARIDYGQSTSPSSLGASDWYARLGKEADPAKSALILDESAPHVLDYNNTYKTVHSFYAYPNDCPPSTDANWSPRATVLVLEAEFDVDGVTYDCYYPVTLYKEDEGTGLEGNRQYRVRLTIKRPGSDNPNEPVEFDRLSGVIEVVDWEDGAEYTETI</sequence>
<dbReference type="PROSITE" id="PS51257">
    <property type="entry name" value="PROKAR_LIPOPROTEIN"/>
    <property type="match status" value="1"/>
</dbReference>
<accession>A0A9D9IWD1</accession>
<proteinExistence type="predicted"/>
<dbReference type="Gene3D" id="2.60.40.2580">
    <property type="match status" value="1"/>
</dbReference>
<comment type="caution">
    <text evidence="2">The sequence shown here is derived from an EMBL/GenBank/DDBJ whole genome shotgun (WGS) entry which is preliminary data.</text>
</comment>
<gene>
    <name evidence="2" type="ORF">IAB76_00805</name>
</gene>
<evidence type="ECO:0008006" key="4">
    <source>
        <dbReference type="Google" id="ProtNLM"/>
    </source>
</evidence>
<reference evidence="2" key="1">
    <citation type="submission" date="2020-10" db="EMBL/GenBank/DDBJ databases">
        <authorList>
            <person name="Gilroy R."/>
        </authorList>
    </citation>
    <scope>NUCLEOTIDE SEQUENCE</scope>
    <source>
        <strain evidence="2">B3-1481</strain>
    </source>
</reference>
<evidence type="ECO:0000313" key="3">
    <source>
        <dbReference type="Proteomes" id="UP000823769"/>
    </source>
</evidence>
<dbReference type="Gene3D" id="2.60.40.3690">
    <property type="match status" value="1"/>
</dbReference>
<dbReference type="Proteomes" id="UP000823769">
    <property type="component" value="Unassembled WGS sequence"/>
</dbReference>
<dbReference type="AlphaFoldDB" id="A0A9D9IWD1"/>
<protein>
    <recommendedName>
        <fullName evidence="4">Major fimbrial subunit protein N-terminal domain-containing protein</fullName>
    </recommendedName>
</protein>
<evidence type="ECO:0000313" key="2">
    <source>
        <dbReference type="EMBL" id="MBO8479640.1"/>
    </source>
</evidence>
<evidence type="ECO:0000256" key="1">
    <source>
        <dbReference type="SAM" id="SignalP"/>
    </source>
</evidence>
<keyword evidence="1" id="KW-0732">Signal</keyword>
<dbReference type="EMBL" id="JADILW010000010">
    <property type="protein sequence ID" value="MBO8479640.1"/>
    <property type="molecule type" value="Genomic_DNA"/>
</dbReference>
<name>A0A9D9IWD1_9BACT</name>
<feature type="signal peptide" evidence="1">
    <location>
        <begin position="1"/>
        <end position="19"/>
    </location>
</feature>
<reference evidence="2" key="2">
    <citation type="journal article" date="2021" name="PeerJ">
        <title>Extensive microbial diversity within the chicken gut microbiome revealed by metagenomics and culture.</title>
        <authorList>
            <person name="Gilroy R."/>
            <person name="Ravi A."/>
            <person name="Getino M."/>
            <person name="Pursley I."/>
            <person name="Horton D.L."/>
            <person name="Alikhan N.F."/>
            <person name="Baker D."/>
            <person name="Gharbi K."/>
            <person name="Hall N."/>
            <person name="Watson M."/>
            <person name="Adriaenssens E.M."/>
            <person name="Foster-Nyarko E."/>
            <person name="Jarju S."/>
            <person name="Secka A."/>
            <person name="Antonio M."/>
            <person name="Oren A."/>
            <person name="Chaudhuri R.R."/>
            <person name="La Ragione R."/>
            <person name="Hildebrand F."/>
            <person name="Pallen M.J."/>
        </authorList>
    </citation>
    <scope>NUCLEOTIDE SEQUENCE</scope>
    <source>
        <strain evidence="2">B3-1481</strain>
    </source>
</reference>